<keyword evidence="4" id="KW-0597">Phosphoprotein</keyword>
<dbReference type="GO" id="GO:0016301">
    <property type="term" value="F:kinase activity"/>
    <property type="evidence" value="ECO:0007669"/>
    <property type="project" value="UniProtKB-KW"/>
</dbReference>
<gene>
    <name evidence="11" type="ORF">ACE02W_15550</name>
</gene>
<feature type="transmembrane region" description="Helical" evidence="10">
    <location>
        <begin position="15"/>
        <end position="37"/>
    </location>
</feature>
<evidence type="ECO:0000313" key="12">
    <source>
        <dbReference type="Proteomes" id="UP001576708"/>
    </source>
</evidence>
<evidence type="ECO:0000256" key="1">
    <source>
        <dbReference type="ARBA" id="ARBA00000085"/>
    </source>
</evidence>
<evidence type="ECO:0000313" key="11">
    <source>
        <dbReference type="EMBL" id="MFB2621224.1"/>
    </source>
</evidence>
<feature type="transmembrane region" description="Helical" evidence="10">
    <location>
        <begin position="151"/>
        <end position="170"/>
    </location>
</feature>
<dbReference type="InterPro" id="IPR036097">
    <property type="entry name" value="HisK_dim/P_sf"/>
</dbReference>
<protein>
    <recommendedName>
        <fullName evidence="3">histidine kinase</fullName>
        <ecNumber evidence="3">2.7.13.3</ecNumber>
    </recommendedName>
</protein>
<dbReference type="SUPFAM" id="SSF55874">
    <property type="entry name" value="ATPase domain of HSP90 chaperone/DNA topoisomerase II/histidine kinase"/>
    <property type="match status" value="1"/>
</dbReference>
<keyword evidence="6 10" id="KW-0812">Transmembrane</keyword>
<evidence type="ECO:0000256" key="5">
    <source>
        <dbReference type="ARBA" id="ARBA00022679"/>
    </source>
</evidence>
<proteinExistence type="predicted"/>
<keyword evidence="8 10" id="KW-1133">Transmembrane helix</keyword>
<name>A0ABV4VLQ0_9GAMM</name>
<reference evidence="11 12" key="1">
    <citation type="submission" date="2024-09" db="EMBL/GenBank/DDBJ databases">
        <authorList>
            <person name="Zhang Y."/>
        </authorList>
    </citation>
    <scope>NUCLEOTIDE SEQUENCE [LARGE SCALE GENOMIC DNA]</scope>
    <source>
        <strain evidence="11 12">ZJ318</strain>
    </source>
</reference>
<comment type="caution">
    <text evidence="11">The sequence shown here is derived from an EMBL/GenBank/DDBJ whole genome shotgun (WGS) entry which is preliminary data.</text>
</comment>
<keyword evidence="9 10" id="KW-0472">Membrane</keyword>
<evidence type="ECO:0000256" key="2">
    <source>
        <dbReference type="ARBA" id="ARBA00004141"/>
    </source>
</evidence>
<evidence type="ECO:0000256" key="3">
    <source>
        <dbReference type="ARBA" id="ARBA00012438"/>
    </source>
</evidence>
<comment type="subcellular location">
    <subcellularLocation>
        <location evidence="2">Membrane</location>
        <topology evidence="2">Multi-pass membrane protein</topology>
    </subcellularLocation>
</comment>
<dbReference type="PANTHER" id="PTHR45528:SF12">
    <property type="entry name" value="SENSOR HISTIDINE KINASE ARSS"/>
    <property type="match status" value="1"/>
</dbReference>
<dbReference type="CDD" id="cd00082">
    <property type="entry name" value="HisKA"/>
    <property type="match status" value="1"/>
</dbReference>
<evidence type="ECO:0000256" key="9">
    <source>
        <dbReference type="ARBA" id="ARBA00023136"/>
    </source>
</evidence>
<dbReference type="InterPro" id="IPR003661">
    <property type="entry name" value="HisK_dim/P_dom"/>
</dbReference>
<organism evidence="11 12">
    <name type="scientific">Shewanella mangrovisoli</name>
    <dbReference type="NCBI Taxonomy" id="2864211"/>
    <lineage>
        <taxon>Bacteria</taxon>
        <taxon>Pseudomonadati</taxon>
        <taxon>Pseudomonadota</taxon>
        <taxon>Gammaproteobacteria</taxon>
        <taxon>Alteromonadales</taxon>
        <taxon>Shewanellaceae</taxon>
        <taxon>Shewanella</taxon>
    </lineage>
</organism>
<evidence type="ECO:0000256" key="7">
    <source>
        <dbReference type="ARBA" id="ARBA00022777"/>
    </source>
</evidence>
<dbReference type="EC" id="2.7.13.3" evidence="3"/>
<evidence type="ECO:0000256" key="10">
    <source>
        <dbReference type="SAM" id="Phobius"/>
    </source>
</evidence>
<comment type="catalytic activity">
    <reaction evidence="1">
        <text>ATP + protein L-histidine = ADP + protein N-phospho-L-histidine.</text>
        <dbReference type="EC" id="2.7.13.3"/>
    </reaction>
</comment>
<dbReference type="PANTHER" id="PTHR45528">
    <property type="entry name" value="SENSOR HISTIDINE KINASE CPXA"/>
    <property type="match status" value="1"/>
</dbReference>
<dbReference type="InterPro" id="IPR036890">
    <property type="entry name" value="HATPase_C_sf"/>
</dbReference>
<dbReference type="RefSeq" id="WP_342202241.1">
    <property type="nucleotide sequence ID" value="NZ_JBCATE010000005.1"/>
</dbReference>
<accession>A0ABV4VLQ0</accession>
<dbReference type="SUPFAM" id="SSF47384">
    <property type="entry name" value="Homodimeric domain of signal transducing histidine kinase"/>
    <property type="match status" value="1"/>
</dbReference>
<sequence length="412" mass="46608">MQFPQLSLKRRYQQWGIFFLLVTLGVNIFIPLCMMCAGMNSMNEIAMSNIGQFSELILSEGETSSRSLDGSIIKTDNFTVYSEWDKVPSEVKEISKNVVPEKQSEIFYQHVDGSYVDALSVYYTKDGSPLYILLHYSVTHELQFAPKNMTAILLLVFVTFCASASLAFYMQNKVITPILKISRAIKEHSWQGEETLTLPKQKYAELKSIVEALENSIFKLNEHQKGELDFLRFLSHELRTPVAICQSSFEVISLQQGSLTGPMLSASQATNQMKSTIETLLWLTNKKSAALEMEIVNFGDLISRVIDEHIKIIGCDITVSFERDDTCLYLMREPLNIIINNLIRNSLEHGGQGVSIIQKGCIIEIINPVSENSYAGFGLGLTLVRRLVTQLDWEFSTLDKDNKFYAKLNICT</sequence>
<keyword evidence="7 11" id="KW-0418">Kinase</keyword>
<keyword evidence="12" id="KW-1185">Reference proteome</keyword>
<evidence type="ECO:0000256" key="4">
    <source>
        <dbReference type="ARBA" id="ARBA00022553"/>
    </source>
</evidence>
<evidence type="ECO:0000256" key="8">
    <source>
        <dbReference type="ARBA" id="ARBA00022989"/>
    </source>
</evidence>
<dbReference type="Proteomes" id="UP001576708">
    <property type="component" value="Unassembled WGS sequence"/>
</dbReference>
<evidence type="ECO:0000256" key="6">
    <source>
        <dbReference type="ARBA" id="ARBA00022692"/>
    </source>
</evidence>
<dbReference type="Gene3D" id="3.30.565.10">
    <property type="entry name" value="Histidine kinase-like ATPase, C-terminal domain"/>
    <property type="match status" value="1"/>
</dbReference>
<dbReference type="InterPro" id="IPR050398">
    <property type="entry name" value="HssS/ArlS-like"/>
</dbReference>
<dbReference type="EMBL" id="JBHFGU010000005">
    <property type="protein sequence ID" value="MFB2621224.1"/>
    <property type="molecule type" value="Genomic_DNA"/>
</dbReference>
<keyword evidence="5" id="KW-0808">Transferase</keyword>